<reference evidence="7" key="1">
    <citation type="submission" date="2016-04" db="EMBL/GenBank/DDBJ databases">
        <authorList>
            <person name="Tabuchi Yagui T.R."/>
        </authorList>
    </citation>
    <scope>NUCLEOTIDE SEQUENCE [LARGE SCALE GENOMIC DNA]</scope>
    <source>
        <strain evidence="7">NIES-26</strain>
    </source>
</reference>
<keyword evidence="8" id="KW-1185">Reference proteome</keyword>
<accession>A0A367RYM2</accession>
<dbReference type="GO" id="GO:0003676">
    <property type="term" value="F:nucleic acid binding"/>
    <property type="evidence" value="ECO:0007669"/>
    <property type="project" value="InterPro"/>
</dbReference>
<dbReference type="SMART" id="SM00318">
    <property type="entry name" value="SNc"/>
    <property type="match status" value="1"/>
</dbReference>
<protein>
    <submittedName>
        <fullName evidence="7">Nuclease</fullName>
    </submittedName>
</protein>
<dbReference type="InterPro" id="IPR002071">
    <property type="entry name" value="Thermonucl_AS"/>
</dbReference>
<keyword evidence="5" id="KW-0732">Signal</keyword>
<dbReference type="PROSITE" id="PS01123">
    <property type="entry name" value="TNASE_1"/>
    <property type="match status" value="1"/>
</dbReference>
<feature type="region of interest" description="Disordered" evidence="4">
    <location>
        <begin position="159"/>
        <end position="186"/>
    </location>
</feature>
<evidence type="ECO:0000256" key="5">
    <source>
        <dbReference type="SAM" id="SignalP"/>
    </source>
</evidence>
<name>A0A367RYM2_9NOSO</name>
<dbReference type="InterPro" id="IPR016071">
    <property type="entry name" value="Staphylococal_nuclease_OB-fold"/>
</dbReference>
<dbReference type="Pfam" id="PF00565">
    <property type="entry name" value="SNase"/>
    <property type="match status" value="1"/>
</dbReference>
<sequence length="229" mass="25682">MNKATIIATSLLLLLVGVPTVAQTSLPKMTVVSVGDGDTLRVRNQQEQTITVRLGCVDAPELKQSPWGQQSKARLQQLLKVGQSVQVRSIERDQYKRLVAEVFVNNRSVNLTMVQEGQAVVYRQYLQGCANTKDQFLQAEADAKGKKLGFWNQSQPTMPWDFRRGKKNTQPTTARSPQVQQCDPSYPDICIPPNSADLDCPDIPYRRFKVIPPDPHGFDRDRDGVGCER</sequence>
<dbReference type="Proteomes" id="UP000252107">
    <property type="component" value="Unassembled WGS sequence"/>
</dbReference>
<keyword evidence="1" id="KW-0540">Nuclease</keyword>
<feature type="domain" description="TNase-like" evidence="6">
    <location>
        <begin position="25"/>
        <end position="153"/>
    </location>
</feature>
<evidence type="ECO:0000313" key="7">
    <source>
        <dbReference type="EMBL" id="RCJ40823.1"/>
    </source>
</evidence>
<dbReference type="PANTHER" id="PTHR12302:SF3">
    <property type="entry name" value="SERINE_THREONINE-PROTEIN KINASE 31"/>
    <property type="match status" value="1"/>
</dbReference>
<dbReference type="AlphaFoldDB" id="A0A367RYM2"/>
<gene>
    <name evidence="7" type="ORF">A6770_37380</name>
</gene>
<dbReference type="GO" id="GO:0004519">
    <property type="term" value="F:endonuclease activity"/>
    <property type="evidence" value="ECO:0007669"/>
    <property type="project" value="UniProtKB-KW"/>
</dbReference>
<dbReference type="SUPFAM" id="SSF50199">
    <property type="entry name" value="Staphylococcal nuclease"/>
    <property type="match status" value="1"/>
</dbReference>
<evidence type="ECO:0000259" key="6">
    <source>
        <dbReference type="PROSITE" id="PS50830"/>
    </source>
</evidence>
<dbReference type="GO" id="GO:0016787">
    <property type="term" value="F:hydrolase activity"/>
    <property type="evidence" value="ECO:0007669"/>
    <property type="project" value="UniProtKB-KW"/>
</dbReference>
<dbReference type="PROSITE" id="PS50830">
    <property type="entry name" value="TNASE_3"/>
    <property type="match status" value="1"/>
</dbReference>
<keyword evidence="3" id="KW-0378">Hydrolase</keyword>
<proteinExistence type="predicted"/>
<organism evidence="7 8">
    <name type="scientific">Nostoc minutum NIES-26</name>
    <dbReference type="NCBI Taxonomy" id="1844469"/>
    <lineage>
        <taxon>Bacteria</taxon>
        <taxon>Bacillati</taxon>
        <taxon>Cyanobacteriota</taxon>
        <taxon>Cyanophyceae</taxon>
        <taxon>Nostocales</taxon>
        <taxon>Nostocaceae</taxon>
        <taxon>Nostoc</taxon>
    </lineage>
</organism>
<dbReference type="EMBL" id="LXQD01000042">
    <property type="protein sequence ID" value="RCJ40823.1"/>
    <property type="molecule type" value="Genomic_DNA"/>
</dbReference>
<feature type="signal peptide" evidence="5">
    <location>
        <begin position="1"/>
        <end position="22"/>
    </location>
</feature>
<feature type="chain" id="PRO_5016893874" evidence="5">
    <location>
        <begin position="23"/>
        <end position="229"/>
    </location>
</feature>
<evidence type="ECO:0000313" key="8">
    <source>
        <dbReference type="Proteomes" id="UP000252107"/>
    </source>
</evidence>
<dbReference type="PANTHER" id="PTHR12302">
    <property type="entry name" value="EBNA2 BINDING PROTEIN P100"/>
    <property type="match status" value="1"/>
</dbReference>
<feature type="compositionally biased region" description="Polar residues" evidence="4">
    <location>
        <begin position="168"/>
        <end position="183"/>
    </location>
</feature>
<dbReference type="InterPro" id="IPR035437">
    <property type="entry name" value="SNase_OB-fold_sf"/>
</dbReference>
<comment type="caution">
    <text evidence="7">The sequence shown here is derived from an EMBL/GenBank/DDBJ whole genome shotgun (WGS) entry which is preliminary data.</text>
</comment>
<dbReference type="Gene3D" id="2.40.50.90">
    <property type="match status" value="1"/>
</dbReference>
<evidence type="ECO:0000256" key="2">
    <source>
        <dbReference type="ARBA" id="ARBA00022759"/>
    </source>
</evidence>
<evidence type="ECO:0000256" key="4">
    <source>
        <dbReference type="SAM" id="MobiDB-lite"/>
    </source>
</evidence>
<evidence type="ECO:0000256" key="3">
    <source>
        <dbReference type="ARBA" id="ARBA00022801"/>
    </source>
</evidence>
<evidence type="ECO:0000256" key="1">
    <source>
        <dbReference type="ARBA" id="ARBA00022722"/>
    </source>
</evidence>
<keyword evidence="2" id="KW-0255">Endonuclease</keyword>